<evidence type="ECO:0000256" key="3">
    <source>
        <dbReference type="ARBA" id="ARBA00011738"/>
    </source>
</evidence>
<proteinExistence type="inferred from homology"/>
<dbReference type="OMA" id="NCSIVPC"/>
<dbReference type="InterPro" id="IPR036404">
    <property type="entry name" value="Jacalin-like_lectin_dom_sf"/>
</dbReference>
<dbReference type="InterPro" id="IPR033734">
    <property type="entry name" value="Jacalin-like_lectin_dom_plant"/>
</dbReference>
<dbReference type="SMART" id="SM00915">
    <property type="entry name" value="Jacalin"/>
    <property type="match status" value="1"/>
</dbReference>
<dbReference type="GO" id="GO:0048046">
    <property type="term" value="C:apoplast"/>
    <property type="evidence" value="ECO:0007669"/>
    <property type="project" value="UniProtKB-SubCell"/>
</dbReference>
<reference evidence="9" key="3">
    <citation type="submission" date="2018-08" db="UniProtKB">
        <authorList>
            <consortium name="EnsemblPlants"/>
        </authorList>
    </citation>
    <scope>IDENTIFICATION</scope>
    <source>
        <strain evidence="9">cv. Bd21</strain>
    </source>
</reference>
<dbReference type="KEGG" id="bdi:100826914"/>
<evidence type="ECO:0000313" key="10">
    <source>
        <dbReference type="Proteomes" id="UP000008810"/>
    </source>
</evidence>
<dbReference type="STRING" id="15368.I1ITH7"/>
<dbReference type="GO" id="GO:0009699">
    <property type="term" value="P:phenylpropanoid biosynthetic process"/>
    <property type="evidence" value="ECO:0007669"/>
    <property type="project" value="UniProtKB-ARBA"/>
</dbReference>
<feature type="domain" description="Jacalin-type lectin" evidence="7">
    <location>
        <begin position="160"/>
        <end position="302"/>
    </location>
</feature>
<dbReference type="EnsemblPlants" id="KQJ91808">
    <property type="protein sequence ID" value="KQJ91808"/>
    <property type="gene ID" value="BRADI_4g39920v3"/>
</dbReference>
<keyword evidence="5" id="KW-0430">Lectin</keyword>
<evidence type="ECO:0000256" key="1">
    <source>
        <dbReference type="ARBA" id="ARBA00006568"/>
    </source>
</evidence>
<dbReference type="HOGENOM" id="CLU_078923_0_0_1"/>
<comment type="function">
    <text evidence="6">Dirigent proteins impart stereoselectivity on the phenoxy radical-coupling reaction, yielding optically active lignans from two molecules of coniferyl alcohol in the biosynthesis of lignans, flavonolignans, and alkaloids and thus plays a central role in plant secondary metabolism.</text>
</comment>
<dbReference type="EMBL" id="CM000883">
    <property type="protein sequence ID" value="KQJ91808.1"/>
    <property type="molecule type" value="Genomic_DNA"/>
</dbReference>
<comment type="similarity">
    <text evidence="2 6">Belongs to the plant dirigent protein family.</text>
</comment>
<evidence type="ECO:0000259" key="7">
    <source>
        <dbReference type="PROSITE" id="PS51752"/>
    </source>
</evidence>
<comment type="subunit">
    <text evidence="3 6">Homodimer.</text>
</comment>
<dbReference type="InterPro" id="IPR044859">
    <property type="entry name" value="Allene_oxi_cyc_Dirigent"/>
</dbReference>
<dbReference type="eggNOG" id="ENOG502S4MA">
    <property type="taxonomic scope" value="Eukaryota"/>
</dbReference>
<dbReference type="Gene3D" id="2.100.10.30">
    <property type="entry name" value="Jacalin-like lectin domain"/>
    <property type="match status" value="1"/>
</dbReference>
<comment type="subcellular location">
    <subcellularLocation>
        <location evidence="6">Secreted</location>
        <location evidence="6">Extracellular space</location>
        <location evidence="6">Apoplast</location>
    </subcellularLocation>
</comment>
<evidence type="ECO:0000313" key="8">
    <source>
        <dbReference type="EMBL" id="KQJ91808.1"/>
    </source>
</evidence>
<dbReference type="GeneID" id="100826914"/>
<accession>I1ITH7</accession>
<keyword evidence="6" id="KW-0052">Apoplast</keyword>
<protein>
    <recommendedName>
        <fullName evidence="6">Dirigent protein</fullName>
    </recommendedName>
</protein>
<organism evidence="9">
    <name type="scientific">Brachypodium distachyon</name>
    <name type="common">Purple false brome</name>
    <name type="synonym">Trachynia distachya</name>
    <dbReference type="NCBI Taxonomy" id="15368"/>
    <lineage>
        <taxon>Eukaryota</taxon>
        <taxon>Viridiplantae</taxon>
        <taxon>Streptophyta</taxon>
        <taxon>Embryophyta</taxon>
        <taxon>Tracheophyta</taxon>
        <taxon>Spermatophyta</taxon>
        <taxon>Magnoliopsida</taxon>
        <taxon>Liliopsida</taxon>
        <taxon>Poales</taxon>
        <taxon>Poaceae</taxon>
        <taxon>BOP clade</taxon>
        <taxon>Pooideae</taxon>
        <taxon>Stipodae</taxon>
        <taxon>Brachypodieae</taxon>
        <taxon>Brachypodium</taxon>
    </lineage>
</organism>
<comment type="similarity">
    <text evidence="1">Belongs to the jacalin lectin family.</text>
</comment>
<keyword evidence="10" id="KW-1185">Reference proteome</keyword>
<evidence type="ECO:0000256" key="2">
    <source>
        <dbReference type="ARBA" id="ARBA00010746"/>
    </source>
</evidence>
<evidence type="ECO:0000256" key="4">
    <source>
        <dbReference type="ARBA" id="ARBA00022525"/>
    </source>
</evidence>
<dbReference type="Proteomes" id="UP000008810">
    <property type="component" value="Chromosome 4"/>
</dbReference>
<dbReference type="FunFam" id="2.100.10.30:FF:000001">
    <property type="entry name" value="Jacalin-related lectin 33"/>
    <property type="match status" value="1"/>
</dbReference>
<reference evidence="8" key="2">
    <citation type="submission" date="2017-06" db="EMBL/GenBank/DDBJ databases">
        <title>WGS assembly of Brachypodium distachyon.</title>
        <authorList>
            <consortium name="The International Brachypodium Initiative"/>
            <person name="Lucas S."/>
            <person name="Harmon-Smith M."/>
            <person name="Lail K."/>
            <person name="Tice H."/>
            <person name="Grimwood J."/>
            <person name="Bruce D."/>
            <person name="Barry K."/>
            <person name="Shu S."/>
            <person name="Lindquist E."/>
            <person name="Wang M."/>
            <person name="Pitluck S."/>
            <person name="Vogel J.P."/>
            <person name="Garvin D.F."/>
            <person name="Mockler T.C."/>
            <person name="Schmutz J."/>
            <person name="Rokhsar D."/>
            <person name="Bevan M.W."/>
        </authorList>
    </citation>
    <scope>NUCLEOTIDE SEQUENCE</scope>
    <source>
        <strain evidence="8">Bd21</strain>
    </source>
</reference>
<name>I1ITH7_BRADI</name>
<dbReference type="SUPFAM" id="SSF51101">
    <property type="entry name" value="Mannose-binding lectins"/>
    <property type="match status" value="1"/>
</dbReference>
<dbReference type="PROSITE" id="PS51752">
    <property type="entry name" value="JACALIN_LECTIN"/>
    <property type="match status" value="1"/>
</dbReference>
<dbReference type="RefSeq" id="XP_003578760.1">
    <property type="nucleotide sequence ID" value="XM_003578712.4"/>
</dbReference>
<dbReference type="PANTHER" id="PTHR46506">
    <property type="entry name" value="OS05G0143600 PROTEIN"/>
    <property type="match status" value="1"/>
</dbReference>
<dbReference type="CDD" id="cd09612">
    <property type="entry name" value="Jacalin"/>
    <property type="match status" value="1"/>
</dbReference>
<dbReference type="InterPro" id="IPR004265">
    <property type="entry name" value="Dirigent"/>
</dbReference>
<dbReference type="Pfam" id="PF01419">
    <property type="entry name" value="Jacalin"/>
    <property type="match status" value="1"/>
</dbReference>
<evidence type="ECO:0000313" key="9">
    <source>
        <dbReference type="EnsemblPlants" id="KQJ91808"/>
    </source>
</evidence>
<dbReference type="Gramene" id="KQJ91808">
    <property type="protein sequence ID" value="KQJ91808"/>
    <property type="gene ID" value="BRADI_4g39920v3"/>
</dbReference>
<reference evidence="8 9" key="1">
    <citation type="journal article" date="2010" name="Nature">
        <title>Genome sequencing and analysis of the model grass Brachypodium distachyon.</title>
        <authorList>
            <consortium name="International Brachypodium Initiative"/>
        </authorList>
    </citation>
    <scope>NUCLEOTIDE SEQUENCE [LARGE SCALE GENOMIC DNA]</scope>
    <source>
        <strain evidence="8 9">Bd21</strain>
    </source>
</reference>
<dbReference type="AlphaFoldDB" id="I1ITH7"/>
<dbReference type="Pfam" id="PF03018">
    <property type="entry name" value="Dirigent"/>
    <property type="match status" value="1"/>
</dbReference>
<evidence type="ECO:0000256" key="5">
    <source>
        <dbReference type="ARBA" id="ARBA00022734"/>
    </source>
</evidence>
<dbReference type="GO" id="GO:0030246">
    <property type="term" value="F:carbohydrate binding"/>
    <property type="evidence" value="ECO:0007669"/>
    <property type="project" value="UniProtKB-KW"/>
</dbReference>
<dbReference type="InterPro" id="IPR001229">
    <property type="entry name" value="Jacalin-like_lectin_dom"/>
</dbReference>
<gene>
    <name evidence="9" type="primary">LOC100826914</name>
    <name evidence="8" type="ORF">BRADI_4g39920v3</name>
</gene>
<sequence length="303" mass="32221">MANFQITPRSALVEGKELNFSNLFLFHTPIGSSPNQSAITEANATTGLGRTVVHNWLIYDGPGSNATLVARAQGLHTYAGNWQNSFSIVFEVERFKGSTLQVMGISVEEGEWAIVGGTGQFAMANGVIYKRFHEQRSDGNTIELTAHGFCPMLKGAPSLLTKLGPWGGNGGTEEDTTEAAPKGLESITVFSGDVVDSIGFSYVDQAGKKHTAGPWGGPGGSPRQIQLAPSEYVKEVSGTFGDYYGVNVITSLTFVTSLKTHGPFGQEDGTPFTVPVQKNSGIVGFHARGGKFLDAIGVYVRPL</sequence>
<dbReference type="Gene3D" id="2.40.480.10">
    <property type="entry name" value="Allene oxide cyclase-like"/>
    <property type="match status" value="1"/>
</dbReference>
<dbReference type="OrthoDB" id="583353at2759"/>
<evidence type="ECO:0000256" key="6">
    <source>
        <dbReference type="RuleBase" id="RU363099"/>
    </source>
</evidence>
<keyword evidence="4 6" id="KW-0964">Secreted</keyword>